<dbReference type="AlphaFoldDB" id="A0AAY5EPQ8"/>
<organism evidence="1 2">
    <name type="scientific">Electrophorus electricus</name>
    <name type="common">Electric eel</name>
    <name type="synonym">Gymnotus electricus</name>
    <dbReference type="NCBI Taxonomy" id="8005"/>
    <lineage>
        <taxon>Eukaryota</taxon>
        <taxon>Metazoa</taxon>
        <taxon>Chordata</taxon>
        <taxon>Craniata</taxon>
        <taxon>Vertebrata</taxon>
        <taxon>Euteleostomi</taxon>
        <taxon>Actinopterygii</taxon>
        <taxon>Neopterygii</taxon>
        <taxon>Teleostei</taxon>
        <taxon>Ostariophysi</taxon>
        <taxon>Gymnotiformes</taxon>
        <taxon>Gymnotoidei</taxon>
        <taxon>Gymnotidae</taxon>
        <taxon>Electrophorus</taxon>
    </lineage>
</organism>
<reference evidence="1" key="2">
    <citation type="submission" date="2025-08" db="UniProtKB">
        <authorList>
            <consortium name="Ensembl"/>
        </authorList>
    </citation>
    <scope>IDENTIFICATION</scope>
</reference>
<reference evidence="1 2" key="1">
    <citation type="submission" date="2020-05" db="EMBL/GenBank/DDBJ databases">
        <title>Electrophorus electricus (electric eel) genome, fEleEle1, primary haplotype.</title>
        <authorList>
            <person name="Myers G."/>
            <person name="Meyer A."/>
            <person name="Fedrigo O."/>
            <person name="Formenti G."/>
            <person name="Rhie A."/>
            <person name="Tracey A."/>
            <person name="Sims Y."/>
            <person name="Jarvis E.D."/>
        </authorList>
    </citation>
    <scope>NUCLEOTIDE SEQUENCE [LARGE SCALE GENOMIC DNA]</scope>
</reference>
<sequence>MNFLHLLYITNTMIYFAAGTGAVTTVTGYTEHSVQIRCPYKSWYETRMKCYTLQIKDIPVNSESAKDKKFSLNDDTDGGKYWCGIEGRFHDHYKDILLEVKEGDNFFIL</sequence>
<dbReference type="GeneTree" id="ENSGT00940000176185"/>
<evidence type="ECO:0000313" key="1">
    <source>
        <dbReference type="Ensembl" id="ENSEEEP00000058903.1"/>
    </source>
</evidence>
<name>A0AAY5EPQ8_ELEEL</name>
<accession>A0AAY5EPQ8</accession>
<proteinExistence type="predicted"/>
<dbReference type="Gene3D" id="2.60.40.10">
    <property type="entry name" value="Immunoglobulins"/>
    <property type="match status" value="1"/>
</dbReference>
<dbReference type="Proteomes" id="UP000314983">
    <property type="component" value="Chromosome 16"/>
</dbReference>
<evidence type="ECO:0008006" key="3">
    <source>
        <dbReference type="Google" id="ProtNLM"/>
    </source>
</evidence>
<dbReference type="Ensembl" id="ENSEEET00000061696.1">
    <property type="protein sequence ID" value="ENSEEEP00000058903.1"/>
    <property type="gene ID" value="ENSEEEG00000027768.1"/>
</dbReference>
<evidence type="ECO:0000313" key="2">
    <source>
        <dbReference type="Proteomes" id="UP000314983"/>
    </source>
</evidence>
<reference evidence="1" key="3">
    <citation type="submission" date="2025-09" db="UniProtKB">
        <authorList>
            <consortium name="Ensembl"/>
        </authorList>
    </citation>
    <scope>IDENTIFICATION</scope>
</reference>
<protein>
    <recommendedName>
        <fullName evidence="3">Immunoglobulin subtype domain-containing protein</fullName>
    </recommendedName>
</protein>
<keyword evidence="2" id="KW-1185">Reference proteome</keyword>
<dbReference type="InterPro" id="IPR013783">
    <property type="entry name" value="Ig-like_fold"/>
</dbReference>